<accession>A0AAU7CPS9</accession>
<dbReference type="PANTHER" id="PTHR30576:SF0">
    <property type="entry name" value="UNDECAPRENYL-PHOSPHATE N-ACETYLGALACTOSAMINYL 1-PHOSPHATE TRANSFERASE-RELATED"/>
    <property type="match status" value="1"/>
</dbReference>
<gene>
    <name evidence="9" type="ORF">V5E97_14760</name>
</gene>
<name>A0AAU7CPS9_9BACT</name>
<feature type="transmembrane region" description="Helical" evidence="7">
    <location>
        <begin position="162"/>
        <end position="188"/>
    </location>
</feature>
<dbReference type="RefSeq" id="WP_406700094.1">
    <property type="nucleotide sequence ID" value="NZ_CP155447.1"/>
</dbReference>
<evidence type="ECO:0000256" key="6">
    <source>
        <dbReference type="ARBA" id="ARBA00023136"/>
    </source>
</evidence>
<dbReference type="Pfam" id="PF02397">
    <property type="entry name" value="Bac_transf"/>
    <property type="match status" value="1"/>
</dbReference>
<dbReference type="InterPro" id="IPR003362">
    <property type="entry name" value="Bact_transf"/>
</dbReference>
<evidence type="ECO:0000256" key="7">
    <source>
        <dbReference type="SAM" id="Phobius"/>
    </source>
</evidence>
<evidence type="ECO:0000256" key="4">
    <source>
        <dbReference type="ARBA" id="ARBA00022692"/>
    </source>
</evidence>
<dbReference type="InterPro" id="IPR017475">
    <property type="entry name" value="EPS_sugar_tfrase"/>
</dbReference>
<evidence type="ECO:0000259" key="8">
    <source>
        <dbReference type="Pfam" id="PF02397"/>
    </source>
</evidence>
<evidence type="ECO:0000256" key="5">
    <source>
        <dbReference type="ARBA" id="ARBA00022989"/>
    </source>
</evidence>
<evidence type="ECO:0000256" key="1">
    <source>
        <dbReference type="ARBA" id="ARBA00004141"/>
    </source>
</evidence>
<evidence type="ECO:0000313" key="9">
    <source>
        <dbReference type="EMBL" id="XBH07251.1"/>
    </source>
</evidence>
<protein>
    <submittedName>
        <fullName evidence="9">Sugar transferase</fullName>
        <ecNumber evidence="9">2.7.8.-</ecNumber>
    </submittedName>
</protein>
<keyword evidence="6 7" id="KW-0472">Membrane</keyword>
<evidence type="ECO:0000256" key="3">
    <source>
        <dbReference type="ARBA" id="ARBA00022679"/>
    </source>
</evidence>
<keyword evidence="4 7" id="KW-0812">Transmembrane</keyword>
<keyword evidence="3 9" id="KW-0808">Transferase</keyword>
<comment type="similarity">
    <text evidence="2">Belongs to the bacterial sugar transferase family.</text>
</comment>
<dbReference type="EMBL" id="CP155447">
    <property type="protein sequence ID" value="XBH07251.1"/>
    <property type="molecule type" value="Genomic_DNA"/>
</dbReference>
<dbReference type="EC" id="2.7.8.-" evidence="9"/>
<evidence type="ECO:0000256" key="2">
    <source>
        <dbReference type="ARBA" id="ARBA00006464"/>
    </source>
</evidence>
<proteinExistence type="inferred from homology"/>
<dbReference type="AlphaFoldDB" id="A0AAU7CPS9"/>
<dbReference type="GO" id="GO:0016780">
    <property type="term" value="F:phosphotransferase activity, for other substituted phosphate groups"/>
    <property type="evidence" value="ECO:0007669"/>
    <property type="project" value="TreeGrafter"/>
</dbReference>
<dbReference type="PANTHER" id="PTHR30576">
    <property type="entry name" value="COLANIC BIOSYNTHESIS UDP-GLUCOSE LIPID CARRIER TRANSFERASE"/>
    <property type="match status" value="1"/>
</dbReference>
<dbReference type="Gene3D" id="3.40.50.720">
    <property type="entry name" value="NAD(P)-binding Rossmann-like Domain"/>
    <property type="match status" value="1"/>
</dbReference>
<dbReference type="NCBIfam" id="TIGR03025">
    <property type="entry name" value="EPS_sugtrans"/>
    <property type="match status" value="1"/>
</dbReference>
<reference evidence="9" key="1">
    <citation type="submission" date="2024-05" db="EMBL/GenBank/DDBJ databases">
        <title>Planctomycetes of the genus Singulisphaera possess chitinolytic capabilities.</title>
        <authorList>
            <person name="Ivanova A."/>
        </authorList>
    </citation>
    <scope>NUCLEOTIDE SEQUENCE</scope>
    <source>
        <strain evidence="9">Ch08T</strain>
    </source>
</reference>
<comment type="subcellular location">
    <subcellularLocation>
        <location evidence="1">Membrane</location>
        <topology evidence="1">Multi-pass membrane protein</topology>
    </subcellularLocation>
</comment>
<sequence>MNNPLELTGRVRPLSRPSAGRVLIVGARRDSRRLARSLGEGPWAGLPVVGFVDAGHPRYSGGIGRGRQLAVHAQSDPVPVLGGIDRLDELVDRSRATHVVVAVSGGPAKRLRPRIPNLTNPEVAVHWVTEQVDRVTRRPHDTFVPVERPSWSLPWDRLGKRLVDLIGSAIGLTLLAPLFLVVAVLILVTTGRPIFYSQERVGQGGKLFRILKFRSMRTDAEGATGPIWASNHDARCTPIGDWLRHTNIDELPQLFNVLWGDMSLVGPRPERPNFVEQFRDTIPDYDLRHAVPGGMTGWAQVHGWRGRTSLRKRIQYDLDYIQRWSFLLDFRILLMTVQHVAWGKTTWGSPKRSEGK</sequence>
<dbReference type="GO" id="GO:0016020">
    <property type="term" value="C:membrane"/>
    <property type="evidence" value="ECO:0007669"/>
    <property type="project" value="UniProtKB-SubCell"/>
</dbReference>
<organism evidence="9">
    <name type="scientific">Singulisphaera sp. Ch08</name>
    <dbReference type="NCBI Taxonomy" id="3120278"/>
    <lineage>
        <taxon>Bacteria</taxon>
        <taxon>Pseudomonadati</taxon>
        <taxon>Planctomycetota</taxon>
        <taxon>Planctomycetia</taxon>
        <taxon>Isosphaerales</taxon>
        <taxon>Isosphaeraceae</taxon>
        <taxon>Singulisphaera</taxon>
    </lineage>
</organism>
<feature type="domain" description="Bacterial sugar transferase" evidence="8">
    <location>
        <begin position="160"/>
        <end position="340"/>
    </location>
</feature>
<keyword evidence="5 7" id="KW-1133">Transmembrane helix</keyword>